<evidence type="ECO:0000256" key="9">
    <source>
        <dbReference type="SAM" id="MobiDB-lite"/>
    </source>
</evidence>
<evidence type="ECO:0000256" key="4">
    <source>
        <dbReference type="ARBA" id="ARBA00022840"/>
    </source>
</evidence>
<feature type="region of interest" description="Disordered" evidence="9">
    <location>
        <begin position="753"/>
        <end position="803"/>
    </location>
</feature>
<dbReference type="CDD" id="cd19499">
    <property type="entry name" value="RecA-like_ClpB_Hsp104-like"/>
    <property type="match status" value="1"/>
</dbReference>
<dbReference type="InterPro" id="IPR003959">
    <property type="entry name" value="ATPase_AAA_core"/>
</dbReference>
<dbReference type="InterPro" id="IPR028299">
    <property type="entry name" value="ClpA/B_CS2"/>
</dbReference>
<dbReference type="PANTHER" id="PTHR11638">
    <property type="entry name" value="ATP-DEPENDENT CLP PROTEASE"/>
    <property type="match status" value="1"/>
</dbReference>
<dbReference type="Pfam" id="PF00004">
    <property type="entry name" value="AAA"/>
    <property type="match status" value="1"/>
</dbReference>
<dbReference type="PROSITE" id="PS51903">
    <property type="entry name" value="CLP_R"/>
    <property type="match status" value="1"/>
</dbReference>
<gene>
    <name evidence="11" type="primary">clpA</name>
    <name evidence="11" type="ORF">FOZ76_07720</name>
</gene>
<evidence type="ECO:0000256" key="7">
    <source>
        <dbReference type="PROSITE-ProRule" id="PRU01251"/>
    </source>
</evidence>
<dbReference type="AlphaFoldDB" id="A0A556AVE3"/>
<dbReference type="Pfam" id="PF10431">
    <property type="entry name" value="ClpB_D2-small"/>
    <property type="match status" value="1"/>
</dbReference>
<dbReference type="InterPro" id="IPR050130">
    <property type="entry name" value="ClpA_ClpB"/>
</dbReference>
<feature type="compositionally biased region" description="Basic and acidic residues" evidence="9">
    <location>
        <begin position="787"/>
        <end position="803"/>
    </location>
</feature>
<name>A0A556AVE3_9BURK</name>
<dbReference type="PROSITE" id="PS00871">
    <property type="entry name" value="CLPAB_2"/>
    <property type="match status" value="1"/>
</dbReference>
<feature type="compositionally biased region" description="Gly residues" evidence="9">
    <location>
        <begin position="757"/>
        <end position="774"/>
    </location>
</feature>
<dbReference type="InterPro" id="IPR041546">
    <property type="entry name" value="ClpA/ClpB_AAA_lid"/>
</dbReference>
<dbReference type="InterPro" id="IPR036628">
    <property type="entry name" value="Clp_N_dom_sf"/>
</dbReference>
<protein>
    <submittedName>
        <fullName evidence="11">ATP-dependent Clp protease ATP-binding subunit ClpA</fullName>
    </submittedName>
</protein>
<dbReference type="GO" id="GO:0006508">
    <property type="term" value="P:proteolysis"/>
    <property type="evidence" value="ECO:0007669"/>
    <property type="project" value="UniProtKB-KW"/>
</dbReference>
<feature type="region of interest" description="Disordered" evidence="9">
    <location>
        <begin position="150"/>
        <end position="175"/>
    </location>
</feature>
<dbReference type="SMART" id="SM00382">
    <property type="entry name" value="AAA"/>
    <property type="match status" value="2"/>
</dbReference>
<keyword evidence="5 8" id="KW-0143">Chaperone</keyword>
<dbReference type="InterPro" id="IPR003593">
    <property type="entry name" value="AAA+_ATPase"/>
</dbReference>
<dbReference type="SUPFAM" id="SSF52540">
    <property type="entry name" value="P-loop containing nucleoside triphosphate hydrolases"/>
    <property type="match status" value="2"/>
</dbReference>
<keyword evidence="12" id="KW-1185">Reference proteome</keyword>
<evidence type="ECO:0000256" key="2">
    <source>
        <dbReference type="ARBA" id="ARBA00022737"/>
    </source>
</evidence>
<evidence type="ECO:0000256" key="5">
    <source>
        <dbReference type="ARBA" id="ARBA00023186"/>
    </source>
</evidence>
<keyword evidence="3 8" id="KW-0547">Nucleotide-binding</keyword>
<evidence type="ECO:0000256" key="3">
    <source>
        <dbReference type="ARBA" id="ARBA00022741"/>
    </source>
</evidence>
<dbReference type="Gene3D" id="1.10.8.60">
    <property type="match status" value="2"/>
</dbReference>
<dbReference type="PROSITE" id="PS00870">
    <property type="entry name" value="CLPAB_1"/>
    <property type="match status" value="1"/>
</dbReference>
<dbReference type="GO" id="GO:0005524">
    <property type="term" value="F:ATP binding"/>
    <property type="evidence" value="ECO:0007669"/>
    <property type="project" value="UniProtKB-KW"/>
</dbReference>
<keyword evidence="2 7" id="KW-0677">Repeat</keyword>
<dbReference type="InterPro" id="IPR018368">
    <property type="entry name" value="ClpA/B_CS1"/>
</dbReference>
<keyword evidence="4 8" id="KW-0067">ATP-binding</keyword>
<evidence type="ECO:0000313" key="11">
    <source>
        <dbReference type="EMBL" id="TSH96911.1"/>
    </source>
</evidence>
<evidence type="ECO:0000256" key="6">
    <source>
        <dbReference type="ARBA" id="ARBA00025613"/>
    </source>
</evidence>
<evidence type="ECO:0000313" key="12">
    <source>
        <dbReference type="Proteomes" id="UP000318405"/>
    </source>
</evidence>
<dbReference type="InterPro" id="IPR019489">
    <property type="entry name" value="Clp_ATPase_C"/>
</dbReference>
<dbReference type="EMBL" id="VLTJ01000012">
    <property type="protein sequence ID" value="TSH96911.1"/>
    <property type="molecule type" value="Genomic_DNA"/>
</dbReference>
<sequence>MRYGGSVISQELEVTLHMAFVEARQARHEFITVEHLLLALLDNASALEVLRACVVNVDELRRNLRQFVHDNTPVIPGGAEADTQPTLGFQRVIQRAIMHVQSTGGGKKEVSGANVLVAIFGEKDSHAVYYLHQQGVSRLDVVNFMSHGITKQPQMASSTPPKEQAAPPEGEARPSPLEQYTHNLNAAARAGRIDPLIGREDEVERVIQVLCRRRKNNPLLVGEAGVGKTAIAEGLAWRITQGDVPEVLEDTQVYALDMGALLAGTKYRGDFEQRLKGVLKQLKENAKAVLFIDEIHTLIGAGAASGGTLDASNLLKPALSSGQLKCIGATTYAEYRGVFEKDHALARRFQKIEVNEPSVEQTVQILRGLKTRFEDHHGIRYSAAALTAAAELSARYINDRHLPDKAIDVIDEAGAAQRILPKSRQKKTIGKSEIEDIVSKIARIPPQSVSSDDRNKLATLDRDLKAVVFGQNAAIDALAAAIKMSRSGLGKPDKPIGAFLFSGPTGVGKTEVARQLAFTLGIELLRFDMSEYMERHAVSRLIGAPPGYVGFDQGGLLTEAIAKKPHCVLLLDEIEKAHPDVFNILLQVMDHGTLTDNNGRRADFRNVIVIMTTNAGAEALNRRAIGFTNSREKGDEMADIRRMFTPEFRNRLDAIIPFAALDEQIILRVVDKFLMQLEEQLHEKRVEAVFTDALRQHLAKHGFDPLMGARPMHRLIQDTIRRALADELLFGKLAGGGRVTVDVDDAGEIQLSFESLGDGGGGNPPGGGGDGGGKSPRTRKPRSSRAGKPEDSHGEKSESELAV</sequence>
<evidence type="ECO:0000259" key="10">
    <source>
        <dbReference type="PROSITE" id="PS51903"/>
    </source>
</evidence>
<dbReference type="InterPro" id="IPR001270">
    <property type="entry name" value="ClpA/B"/>
</dbReference>
<reference evidence="11 12" key="1">
    <citation type="submission" date="2019-07" db="EMBL/GenBank/DDBJ databases">
        <title>Qingshengfaniella alkalisoli gen. nov., sp. nov., isolated from saline soil.</title>
        <authorList>
            <person name="Xu L."/>
            <person name="Huang X.-X."/>
            <person name="Sun J.-Q."/>
        </authorList>
    </citation>
    <scope>NUCLEOTIDE SEQUENCE [LARGE SCALE GENOMIC DNA]</scope>
    <source>
        <strain evidence="11 12">DSM 27279</strain>
    </source>
</reference>
<dbReference type="Pfam" id="PF07724">
    <property type="entry name" value="AAA_2"/>
    <property type="match status" value="1"/>
</dbReference>
<feature type="compositionally biased region" description="Polar residues" evidence="9">
    <location>
        <begin position="150"/>
        <end position="161"/>
    </location>
</feature>
<comment type="function">
    <text evidence="6">Part of a stress-induced multi-chaperone system, it is involved in the recovery of the cell from heat-induced damage, in cooperation with DnaK, DnaJ and GrpE. Acts before DnaK, in the processing of protein aggregates. Protein binding stimulates the ATPase activity; ATP hydrolysis unfolds the denatured protein aggregates, which probably helps expose new hydrophobic binding sites on the surface of ClpB-bound aggregates, contributing to the solubilization and refolding of denatured protein aggregates by DnaK.</text>
</comment>
<feature type="compositionally biased region" description="Basic residues" evidence="9">
    <location>
        <begin position="776"/>
        <end position="785"/>
    </location>
</feature>
<dbReference type="SUPFAM" id="SSF81923">
    <property type="entry name" value="Double Clp-N motif"/>
    <property type="match status" value="1"/>
</dbReference>
<dbReference type="OrthoDB" id="9803641at2"/>
<dbReference type="PRINTS" id="PR00300">
    <property type="entry name" value="CLPPROTEASEA"/>
</dbReference>
<dbReference type="InterPro" id="IPR004176">
    <property type="entry name" value="Clp_R_N"/>
</dbReference>
<dbReference type="CDD" id="cd00009">
    <property type="entry name" value="AAA"/>
    <property type="match status" value="1"/>
</dbReference>
<dbReference type="FunFam" id="3.40.50.300:FF:000010">
    <property type="entry name" value="Chaperone clpB 1, putative"/>
    <property type="match status" value="1"/>
</dbReference>
<dbReference type="GO" id="GO:0005737">
    <property type="term" value="C:cytoplasm"/>
    <property type="evidence" value="ECO:0007669"/>
    <property type="project" value="TreeGrafter"/>
</dbReference>
<dbReference type="Gene3D" id="3.40.50.300">
    <property type="entry name" value="P-loop containing nucleotide triphosphate hydrolases"/>
    <property type="match status" value="2"/>
</dbReference>
<dbReference type="Gene3D" id="1.10.1780.10">
    <property type="entry name" value="Clp, N-terminal domain"/>
    <property type="match status" value="1"/>
</dbReference>
<dbReference type="SMART" id="SM01086">
    <property type="entry name" value="ClpB_D2-small"/>
    <property type="match status" value="1"/>
</dbReference>
<comment type="caution">
    <text evidence="11">The sequence shown here is derived from an EMBL/GenBank/DDBJ whole genome shotgun (WGS) entry which is preliminary data.</text>
</comment>
<dbReference type="Proteomes" id="UP000318405">
    <property type="component" value="Unassembled WGS sequence"/>
</dbReference>
<dbReference type="GO" id="GO:0043335">
    <property type="term" value="P:protein unfolding"/>
    <property type="evidence" value="ECO:0007669"/>
    <property type="project" value="InterPro"/>
</dbReference>
<keyword evidence="11" id="KW-0378">Hydrolase</keyword>
<evidence type="ECO:0000256" key="1">
    <source>
        <dbReference type="ARBA" id="ARBA00008675"/>
    </source>
</evidence>
<dbReference type="PANTHER" id="PTHR11638:SF111">
    <property type="entry name" value="ATP-DEPENDENT CLP PROTEASE ATP-BINDING SUBUNIT CLPA"/>
    <property type="match status" value="1"/>
</dbReference>
<proteinExistence type="inferred from homology"/>
<dbReference type="Pfam" id="PF02861">
    <property type="entry name" value="Clp_N"/>
    <property type="match status" value="1"/>
</dbReference>
<dbReference type="FunFam" id="3.40.50.300:FF:000025">
    <property type="entry name" value="ATP-dependent Clp protease subunit"/>
    <property type="match status" value="1"/>
</dbReference>
<accession>A0A556AVE3</accession>
<comment type="similarity">
    <text evidence="1 8">Belongs to the ClpA/ClpB family.</text>
</comment>
<dbReference type="GO" id="GO:0034605">
    <property type="term" value="P:cellular response to heat"/>
    <property type="evidence" value="ECO:0007669"/>
    <property type="project" value="TreeGrafter"/>
</dbReference>
<dbReference type="FunFam" id="1.10.8.60:FF:000011">
    <property type="entry name" value="ATP-dependent Clp protease ATP-binding subunit"/>
    <property type="match status" value="1"/>
</dbReference>
<dbReference type="InterPro" id="IPR027417">
    <property type="entry name" value="P-loop_NTPase"/>
</dbReference>
<dbReference type="GO" id="GO:0016887">
    <property type="term" value="F:ATP hydrolysis activity"/>
    <property type="evidence" value="ECO:0007669"/>
    <property type="project" value="InterPro"/>
</dbReference>
<dbReference type="NCBIfam" id="TIGR02639">
    <property type="entry name" value="ClpA"/>
    <property type="match status" value="1"/>
</dbReference>
<keyword evidence="11" id="KW-0645">Protease</keyword>
<dbReference type="GO" id="GO:0008233">
    <property type="term" value="F:peptidase activity"/>
    <property type="evidence" value="ECO:0007669"/>
    <property type="project" value="UniProtKB-KW"/>
</dbReference>
<organism evidence="11 12">
    <name type="scientific">Verticiella sediminum</name>
    <dbReference type="NCBI Taxonomy" id="1247510"/>
    <lineage>
        <taxon>Bacteria</taxon>
        <taxon>Pseudomonadati</taxon>
        <taxon>Pseudomonadota</taxon>
        <taxon>Betaproteobacteria</taxon>
        <taxon>Burkholderiales</taxon>
        <taxon>Alcaligenaceae</taxon>
        <taxon>Verticiella</taxon>
    </lineage>
</organism>
<feature type="domain" description="Clp R" evidence="10">
    <location>
        <begin position="1"/>
        <end position="152"/>
    </location>
</feature>
<dbReference type="Pfam" id="PF17871">
    <property type="entry name" value="AAA_lid_9"/>
    <property type="match status" value="1"/>
</dbReference>
<dbReference type="InterPro" id="IPR013461">
    <property type="entry name" value="ClpA"/>
</dbReference>
<evidence type="ECO:0000256" key="8">
    <source>
        <dbReference type="RuleBase" id="RU004432"/>
    </source>
</evidence>